<dbReference type="PANTHER" id="PTHR31594">
    <property type="entry name" value="AIG1-TYPE G DOMAIN-CONTAINING PROTEIN"/>
    <property type="match status" value="1"/>
</dbReference>
<evidence type="ECO:0000313" key="2">
    <source>
        <dbReference type="Proteomes" id="UP000683360"/>
    </source>
</evidence>
<organism evidence="1 2">
    <name type="scientific">Mytilus edulis</name>
    <name type="common">Blue mussel</name>
    <dbReference type="NCBI Taxonomy" id="6550"/>
    <lineage>
        <taxon>Eukaryota</taxon>
        <taxon>Metazoa</taxon>
        <taxon>Spiralia</taxon>
        <taxon>Lophotrochozoa</taxon>
        <taxon>Mollusca</taxon>
        <taxon>Bivalvia</taxon>
        <taxon>Autobranchia</taxon>
        <taxon>Pteriomorphia</taxon>
        <taxon>Mytilida</taxon>
        <taxon>Mytiloidea</taxon>
        <taxon>Mytilidae</taxon>
        <taxon>Mytilinae</taxon>
        <taxon>Mytilus</taxon>
    </lineage>
</organism>
<proteinExistence type="predicted"/>
<reference evidence="1" key="1">
    <citation type="submission" date="2021-03" db="EMBL/GenBank/DDBJ databases">
        <authorList>
            <person name="Bekaert M."/>
        </authorList>
    </citation>
    <scope>NUCLEOTIDE SEQUENCE</scope>
</reference>
<comment type="caution">
    <text evidence="1">The sequence shown here is derived from an EMBL/GenBank/DDBJ whole genome shotgun (WGS) entry which is preliminary data.</text>
</comment>
<accession>A0A8S3RRG8</accession>
<protein>
    <submittedName>
        <fullName evidence="1">Uncharacterized protein</fullName>
    </submittedName>
</protein>
<dbReference type="Proteomes" id="UP000683360">
    <property type="component" value="Unassembled WGS sequence"/>
</dbReference>
<sequence length="175" mass="20023">MSQFSKNKTDKVSCKFCGDVILQENPTTYEDAVKCYKELPSLLREDESVPVTVWLYPIPKMSTSATNIPQPINMEKKKLVIAALEDLERINVSCNEILWGVLIHLFQKLNTRSISLKDRSSISRGIQRPNYDDTDIHTNTQPGAYAYLYEEDEENNDDNKFDLLSPEAEQKLCEG</sequence>
<evidence type="ECO:0000313" key="1">
    <source>
        <dbReference type="EMBL" id="CAG2209154.1"/>
    </source>
</evidence>
<dbReference type="AlphaFoldDB" id="A0A8S3RRG8"/>
<dbReference type="OrthoDB" id="8954335at2759"/>
<keyword evidence="2" id="KW-1185">Reference proteome</keyword>
<dbReference type="EMBL" id="CAJPWZ010001142">
    <property type="protein sequence ID" value="CAG2209154.1"/>
    <property type="molecule type" value="Genomic_DNA"/>
</dbReference>
<gene>
    <name evidence="1" type="ORF">MEDL_23349</name>
</gene>
<dbReference type="PANTHER" id="PTHR31594:SF14">
    <property type="entry name" value="FIBRONECTIN TYPE-III DOMAIN-CONTAINING PROTEIN"/>
    <property type="match status" value="1"/>
</dbReference>
<name>A0A8S3RRG8_MYTED</name>
<dbReference type="InterPro" id="IPR052090">
    <property type="entry name" value="Cytolytic_pore-forming_toxin"/>
</dbReference>